<dbReference type="HOGENOM" id="CLU_138517_0_0_6"/>
<reference evidence="1 2" key="1">
    <citation type="journal article" date="2005" name="Nucleic Acids Res.">
        <title>Genomic blueprint of Hahella chejuensis, a marine microbe producing an algicidal agent.</title>
        <authorList>
            <person name="Jeong H."/>
            <person name="Yim J.H."/>
            <person name="Lee C."/>
            <person name="Choi S.-H."/>
            <person name="Park Y.K."/>
            <person name="Yoon S.H."/>
            <person name="Hur C.-G."/>
            <person name="Kang H.-Y."/>
            <person name="Kim D."/>
            <person name="Lee H.H."/>
            <person name="Park K.H."/>
            <person name="Park S.-H."/>
            <person name="Park H.-S."/>
            <person name="Lee H.K."/>
            <person name="Oh T.K."/>
            <person name="Kim J.F."/>
        </authorList>
    </citation>
    <scope>NUCLEOTIDE SEQUENCE [LARGE SCALE GENOMIC DNA]</scope>
    <source>
        <strain evidence="1 2">KCTC 2396</strain>
    </source>
</reference>
<dbReference type="eggNOG" id="ENOG5033GZ5">
    <property type="taxonomic scope" value="Bacteria"/>
</dbReference>
<dbReference type="EMBL" id="CP000155">
    <property type="protein sequence ID" value="ABC30555.1"/>
    <property type="molecule type" value="Genomic_DNA"/>
</dbReference>
<dbReference type="OrthoDB" id="5197970at2"/>
<dbReference type="KEGG" id="hch:HCH_03824"/>
<evidence type="ECO:0000313" key="2">
    <source>
        <dbReference type="Proteomes" id="UP000000238"/>
    </source>
</evidence>
<sequence length="145" mass="15983">MNEIQPLNIAPEHNIDCQPMLYTLKGEFEKTVLLMRFSGTYGYGCKGNTDARYMTAMTHASIAFADPDALVFDFSKLTYEWGDAMAGVIAAGCERELETLVIAGEMAQEGLISLVDSEMMMEPSEVVFISLESANERLKHLLGAC</sequence>
<organism evidence="1 2">
    <name type="scientific">Hahella chejuensis (strain KCTC 2396)</name>
    <dbReference type="NCBI Taxonomy" id="349521"/>
    <lineage>
        <taxon>Bacteria</taxon>
        <taxon>Pseudomonadati</taxon>
        <taxon>Pseudomonadota</taxon>
        <taxon>Gammaproteobacteria</taxon>
        <taxon>Oceanospirillales</taxon>
        <taxon>Hahellaceae</taxon>
        <taxon>Hahella</taxon>
    </lineage>
</organism>
<protein>
    <submittedName>
        <fullName evidence="1">Uncharacterized protein</fullName>
    </submittedName>
</protein>
<dbReference type="AlphaFoldDB" id="Q2SFL9"/>
<proteinExistence type="predicted"/>
<dbReference type="RefSeq" id="WP_011397622.1">
    <property type="nucleotide sequence ID" value="NC_007645.1"/>
</dbReference>
<gene>
    <name evidence="1" type="ordered locus">HCH_03824</name>
</gene>
<accession>Q2SFL9</accession>
<dbReference type="STRING" id="349521.HCH_03824"/>
<keyword evidence="2" id="KW-1185">Reference proteome</keyword>
<dbReference type="Proteomes" id="UP000000238">
    <property type="component" value="Chromosome"/>
</dbReference>
<evidence type="ECO:0000313" key="1">
    <source>
        <dbReference type="EMBL" id="ABC30555.1"/>
    </source>
</evidence>
<name>Q2SFL9_HAHCH</name>